<organism evidence="1">
    <name type="scientific">uncultured Flavobacteriia bacterium</name>
    <dbReference type="NCBI Taxonomy" id="212695"/>
    <lineage>
        <taxon>Bacteria</taxon>
        <taxon>Pseudomonadati</taxon>
        <taxon>Bacteroidota</taxon>
        <taxon>Flavobacteriia</taxon>
        <taxon>environmental samples</taxon>
    </lineage>
</organism>
<sequence length="145" mass="17564">MFFFNDLNFNFKPIFLWFWLLIFSKDLFCQNGEVIINMDTTLVKLIEIKKEVNSEIENFKIQIFNGSRNEAENTISEYKILYNDSSAIIRYEAPNYKIWIGNYYNLREAEKEILEVRKKYPNAFIFKPNKSINFEDRKLDRDEEN</sequence>
<name>H6RGV0_9BACT</name>
<protein>
    <recommendedName>
        <fullName evidence="2">Translation initiation factor IF-2</fullName>
    </recommendedName>
</protein>
<evidence type="ECO:0008006" key="2">
    <source>
        <dbReference type="Google" id="ProtNLM"/>
    </source>
</evidence>
<accession>H6RGV0</accession>
<evidence type="ECO:0000313" key="1">
    <source>
        <dbReference type="EMBL" id="CCG00261.1"/>
    </source>
</evidence>
<reference evidence="1" key="1">
    <citation type="journal article" date="2012" name="Environ. Microbiol.">
        <title>Genomic content of uncultured Bacteroidetes from contrasting oceanic provinces in the North Atlantic Ocean.</title>
        <authorList>
            <person name="Gomez-Pereira P.R."/>
            <person name="Schuler M."/>
            <person name="Fuchs B.M."/>
            <person name="Bennke C."/>
            <person name="Teeling H."/>
            <person name="Waldmann J."/>
            <person name="Richter M."/>
            <person name="Barbe V."/>
            <person name="Bataille E."/>
            <person name="Glockner F.O."/>
            <person name="Amann R."/>
        </authorList>
    </citation>
    <scope>NUCLEOTIDE SEQUENCE</scope>
</reference>
<dbReference type="EMBL" id="FO117603">
    <property type="protein sequence ID" value="CCG00261.1"/>
    <property type="molecule type" value="Genomic_DNA"/>
</dbReference>
<gene>
    <name evidence="1" type="ORF">VIS_S18CQB20002</name>
</gene>
<reference evidence="1" key="2">
    <citation type="submission" date="2012-02" db="EMBL/GenBank/DDBJ databases">
        <authorList>
            <person name="Genoscope - CEA"/>
        </authorList>
    </citation>
    <scope>NUCLEOTIDE SEQUENCE</scope>
</reference>
<dbReference type="AlphaFoldDB" id="H6RGV0"/>
<proteinExistence type="predicted"/>